<evidence type="ECO:0000313" key="3">
    <source>
        <dbReference type="Proteomes" id="UP001153069"/>
    </source>
</evidence>
<sequence>MNMTSTTASEPKEDVGKPPGPADANVVGSIAQQGIIGQCLRDALQDVMDQQEGTVDGDVVGAEEQDDDDNSDDNPSNNKKIKLGEHMVDGIMQRFGQAVAESSSHDAPPALLRGRMDHYNRFNDKWRIIVKDVTLKRRVALPVDRKKKARTSLWEKVGEQETVRMEAAAASSSSLQLLAYDDL</sequence>
<feature type="region of interest" description="Disordered" evidence="1">
    <location>
        <begin position="1"/>
        <end position="28"/>
    </location>
</feature>
<accession>A0A9N8E2Q4</accession>
<name>A0A9N8E2Q4_9STRA</name>
<evidence type="ECO:0000256" key="1">
    <source>
        <dbReference type="SAM" id="MobiDB-lite"/>
    </source>
</evidence>
<evidence type="ECO:0000313" key="2">
    <source>
        <dbReference type="EMBL" id="CAB9512835.1"/>
    </source>
</evidence>
<organism evidence="2 3">
    <name type="scientific">Seminavis robusta</name>
    <dbReference type="NCBI Taxonomy" id="568900"/>
    <lineage>
        <taxon>Eukaryota</taxon>
        <taxon>Sar</taxon>
        <taxon>Stramenopiles</taxon>
        <taxon>Ochrophyta</taxon>
        <taxon>Bacillariophyta</taxon>
        <taxon>Bacillariophyceae</taxon>
        <taxon>Bacillariophycidae</taxon>
        <taxon>Naviculales</taxon>
        <taxon>Naviculaceae</taxon>
        <taxon>Seminavis</taxon>
    </lineage>
</organism>
<feature type="compositionally biased region" description="Acidic residues" evidence="1">
    <location>
        <begin position="61"/>
        <end position="72"/>
    </location>
</feature>
<feature type="region of interest" description="Disordered" evidence="1">
    <location>
        <begin position="47"/>
        <end position="81"/>
    </location>
</feature>
<dbReference type="EMBL" id="CAICTM010000556">
    <property type="protein sequence ID" value="CAB9512835.1"/>
    <property type="molecule type" value="Genomic_DNA"/>
</dbReference>
<protein>
    <submittedName>
        <fullName evidence="2">Uncharacterized protein</fullName>
    </submittedName>
</protein>
<dbReference type="AlphaFoldDB" id="A0A9N8E2Q4"/>
<gene>
    <name evidence="2" type="ORF">SEMRO_557_G166110.1</name>
</gene>
<proteinExistence type="predicted"/>
<keyword evidence="3" id="KW-1185">Reference proteome</keyword>
<dbReference type="OrthoDB" id="10643175at2759"/>
<comment type="caution">
    <text evidence="2">The sequence shown here is derived from an EMBL/GenBank/DDBJ whole genome shotgun (WGS) entry which is preliminary data.</text>
</comment>
<dbReference type="Proteomes" id="UP001153069">
    <property type="component" value="Unassembled WGS sequence"/>
</dbReference>
<reference evidence="2" key="1">
    <citation type="submission" date="2020-06" db="EMBL/GenBank/DDBJ databases">
        <authorList>
            <consortium name="Plant Systems Biology data submission"/>
        </authorList>
    </citation>
    <scope>NUCLEOTIDE SEQUENCE</scope>
    <source>
        <strain evidence="2">D6</strain>
    </source>
</reference>